<keyword evidence="2" id="KW-0489">Methyltransferase</keyword>
<dbReference type="InterPro" id="IPR041698">
    <property type="entry name" value="Methyltransf_25"/>
</dbReference>
<dbReference type="PANTHER" id="PTHR43591">
    <property type="entry name" value="METHYLTRANSFERASE"/>
    <property type="match status" value="1"/>
</dbReference>
<protein>
    <submittedName>
        <fullName evidence="2">Methyltransferase domain-containing protein</fullName>
    </submittedName>
</protein>
<dbReference type="Gene3D" id="3.40.50.150">
    <property type="entry name" value="Vaccinia Virus protein VP39"/>
    <property type="match status" value="1"/>
</dbReference>
<keyword evidence="2" id="KW-0808">Transferase</keyword>
<keyword evidence="3" id="KW-1185">Reference proteome</keyword>
<sequence length="262" mass="27902">MDAMSKDQHTSASLPRLAEQLDRADAAPGAAALRQRSYELLGLRERPGARVLDAGCGTGRAVGEMTGAGARAEGVDTDPAMLALARERWPGARFHRGDALRLPYDDGTLDGYRADKLYHALPDPAAALAEARRVLAPGLGRVCLLGHDWDALVIDADDPGLTRALVRARAAELPFPRAARGYRNLLLDAGFQDVRAEAHTWVLTGEDALPHLAGHVRAAVASGAVGADGAERWGREQRRRAAADRLFLAIPFFVAAGRAPGD</sequence>
<dbReference type="SUPFAM" id="SSF53335">
    <property type="entry name" value="S-adenosyl-L-methionine-dependent methyltransferases"/>
    <property type="match status" value="1"/>
</dbReference>
<dbReference type="Pfam" id="PF13649">
    <property type="entry name" value="Methyltransf_25"/>
    <property type="match status" value="1"/>
</dbReference>
<dbReference type="EMBL" id="BAAAPE010000017">
    <property type="protein sequence ID" value="GAA2098353.1"/>
    <property type="molecule type" value="Genomic_DNA"/>
</dbReference>
<gene>
    <name evidence="2" type="ORF">GCM10009801_69380</name>
</gene>
<reference evidence="2 3" key="1">
    <citation type="journal article" date="2019" name="Int. J. Syst. Evol. Microbiol.">
        <title>The Global Catalogue of Microorganisms (GCM) 10K type strain sequencing project: providing services to taxonomists for standard genome sequencing and annotation.</title>
        <authorList>
            <consortium name="The Broad Institute Genomics Platform"/>
            <consortium name="The Broad Institute Genome Sequencing Center for Infectious Disease"/>
            <person name="Wu L."/>
            <person name="Ma J."/>
        </authorList>
    </citation>
    <scope>NUCLEOTIDE SEQUENCE [LARGE SCALE GENOMIC DNA]</scope>
    <source>
        <strain evidence="2 3">JCM 15478</strain>
    </source>
</reference>
<dbReference type="CDD" id="cd02440">
    <property type="entry name" value="AdoMet_MTases"/>
    <property type="match status" value="1"/>
</dbReference>
<dbReference type="Proteomes" id="UP001500016">
    <property type="component" value="Unassembled WGS sequence"/>
</dbReference>
<comment type="caution">
    <text evidence="2">The sequence shown here is derived from an EMBL/GenBank/DDBJ whole genome shotgun (WGS) entry which is preliminary data.</text>
</comment>
<feature type="domain" description="Methyltransferase" evidence="1">
    <location>
        <begin position="51"/>
        <end position="138"/>
    </location>
</feature>
<organism evidence="2 3">
    <name type="scientific">Streptomyces albiaxialis</name>
    <dbReference type="NCBI Taxonomy" id="329523"/>
    <lineage>
        <taxon>Bacteria</taxon>
        <taxon>Bacillati</taxon>
        <taxon>Actinomycetota</taxon>
        <taxon>Actinomycetes</taxon>
        <taxon>Kitasatosporales</taxon>
        <taxon>Streptomycetaceae</taxon>
        <taxon>Streptomyces</taxon>
    </lineage>
</organism>
<accession>A0ABN2WTJ8</accession>
<evidence type="ECO:0000313" key="2">
    <source>
        <dbReference type="EMBL" id="GAA2098353.1"/>
    </source>
</evidence>
<dbReference type="GO" id="GO:0032259">
    <property type="term" value="P:methylation"/>
    <property type="evidence" value="ECO:0007669"/>
    <property type="project" value="UniProtKB-KW"/>
</dbReference>
<proteinExistence type="predicted"/>
<evidence type="ECO:0000313" key="3">
    <source>
        <dbReference type="Proteomes" id="UP001500016"/>
    </source>
</evidence>
<dbReference type="PANTHER" id="PTHR43591:SF24">
    <property type="entry name" value="2-METHOXY-6-POLYPRENYL-1,4-BENZOQUINOL METHYLASE, MITOCHONDRIAL"/>
    <property type="match status" value="1"/>
</dbReference>
<name>A0ABN2WTJ8_9ACTN</name>
<evidence type="ECO:0000259" key="1">
    <source>
        <dbReference type="Pfam" id="PF13649"/>
    </source>
</evidence>
<dbReference type="InterPro" id="IPR029063">
    <property type="entry name" value="SAM-dependent_MTases_sf"/>
</dbReference>
<dbReference type="GO" id="GO:0008168">
    <property type="term" value="F:methyltransferase activity"/>
    <property type="evidence" value="ECO:0007669"/>
    <property type="project" value="UniProtKB-KW"/>
</dbReference>